<dbReference type="Gene3D" id="3.20.20.70">
    <property type="entry name" value="Aldolase class I"/>
    <property type="match status" value="1"/>
</dbReference>
<keyword evidence="5" id="KW-0560">Oxidoreductase</keyword>
<evidence type="ECO:0000259" key="6">
    <source>
        <dbReference type="Pfam" id="PF01207"/>
    </source>
</evidence>
<dbReference type="Proteomes" id="UP001295684">
    <property type="component" value="Unassembled WGS sequence"/>
</dbReference>
<keyword evidence="3" id="KW-0288">FMN</keyword>
<comment type="cofactor">
    <cofactor evidence="1">
        <name>FMN</name>
        <dbReference type="ChEBI" id="CHEBI:58210"/>
    </cofactor>
</comment>
<dbReference type="CDD" id="cd02801">
    <property type="entry name" value="DUS_like_FMN"/>
    <property type="match status" value="1"/>
</dbReference>
<dbReference type="GO" id="GO:0050660">
    <property type="term" value="F:flavin adenine dinucleotide binding"/>
    <property type="evidence" value="ECO:0007669"/>
    <property type="project" value="InterPro"/>
</dbReference>
<dbReference type="AlphaFoldDB" id="A0AAD1XFE7"/>
<dbReference type="PANTHER" id="PTHR45936">
    <property type="entry name" value="TRNA-DIHYDROURIDINE(20) SYNTHASE [NAD(P)+]-LIKE"/>
    <property type="match status" value="1"/>
</dbReference>
<comment type="caution">
    <text evidence="7">The sequence shown here is derived from an EMBL/GenBank/DDBJ whole genome shotgun (WGS) entry which is preliminary data.</text>
</comment>
<dbReference type="GO" id="GO:0017150">
    <property type="term" value="F:tRNA dihydrouridine synthase activity"/>
    <property type="evidence" value="ECO:0007669"/>
    <property type="project" value="InterPro"/>
</dbReference>
<proteinExistence type="predicted"/>
<dbReference type="InterPro" id="IPR013785">
    <property type="entry name" value="Aldolase_TIM"/>
</dbReference>
<evidence type="ECO:0000256" key="5">
    <source>
        <dbReference type="ARBA" id="ARBA00023002"/>
    </source>
</evidence>
<evidence type="ECO:0000256" key="4">
    <source>
        <dbReference type="ARBA" id="ARBA00022694"/>
    </source>
</evidence>
<dbReference type="PROSITE" id="PS01136">
    <property type="entry name" value="UPF0034"/>
    <property type="match status" value="1"/>
</dbReference>
<evidence type="ECO:0000313" key="8">
    <source>
        <dbReference type="Proteomes" id="UP001295684"/>
    </source>
</evidence>
<evidence type="ECO:0000256" key="2">
    <source>
        <dbReference type="ARBA" id="ARBA00022630"/>
    </source>
</evidence>
<dbReference type="PANTHER" id="PTHR45936:SF1">
    <property type="entry name" value="TRNA-DIHYDROURIDINE(20) SYNTHASE [NAD(P)+]-LIKE"/>
    <property type="match status" value="1"/>
</dbReference>
<dbReference type="GO" id="GO:0005737">
    <property type="term" value="C:cytoplasm"/>
    <property type="evidence" value="ECO:0007669"/>
    <property type="project" value="TreeGrafter"/>
</dbReference>
<keyword evidence="4" id="KW-0819">tRNA processing</keyword>
<feature type="domain" description="DUS-like FMN-binding" evidence="6">
    <location>
        <begin position="12"/>
        <end position="328"/>
    </location>
</feature>
<keyword evidence="8" id="KW-1185">Reference proteome</keyword>
<sequence length="435" mass="49407">MKAFTQIPKLCLAPMVRIGTHPFRILALRNGADIVYTEEIIDKKLANVERRENHELKTVDFVHKKDEKVVLRVSSEEKGKVVCQIGTNSVEGAVKAALMVKGYVAGVDVNMGCPEYFSVHSGMGAGLLEVPDRAKSIMQALKETLEVPVSCKIRILPKEEDTLEFIKAMQSVEVDHLSIHSRIREEFSRGYAHWSIVKKAMEDEKITIPIRASGDCFSINDAIEMNKYTSCEGILIARGACHNPAIFKDIKKYWTTNSQNEDLKEKAKYLYSEHKKPLNECGLENLAEKSEILNQLKPEATDTLSKSQAKKRAKRILNKMKKSSSEQKGADGKQSKILAKMIERRNIGCRKVDIIPLCQDYLKLAIEYGNNFGNTKYTLNYMLRTHKDQEVVFNKITSAQNMQELAQAITMDDFYSKMVSRQPSLKSYFDNTFYK</sequence>
<accession>A0AAD1XFE7</accession>
<dbReference type="InterPro" id="IPR052582">
    <property type="entry name" value="tRNA-DUS-like"/>
</dbReference>
<reference evidence="7" key="1">
    <citation type="submission" date="2023-07" db="EMBL/GenBank/DDBJ databases">
        <authorList>
            <consortium name="AG Swart"/>
            <person name="Singh M."/>
            <person name="Singh A."/>
            <person name="Seah K."/>
            <person name="Emmerich C."/>
        </authorList>
    </citation>
    <scope>NUCLEOTIDE SEQUENCE</scope>
    <source>
        <strain evidence="7">DP1</strain>
    </source>
</reference>
<dbReference type="Pfam" id="PF01207">
    <property type="entry name" value="Dus"/>
    <property type="match status" value="1"/>
</dbReference>
<dbReference type="InterPro" id="IPR035587">
    <property type="entry name" value="DUS-like_FMN-bd"/>
</dbReference>
<evidence type="ECO:0000256" key="3">
    <source>
        <dbReference type="ARBA" id="ARBA00022643"/>
    </source>
</evidence>
<dbReference type="InterPro" id="IPR018517">
    <property type="entry name" value="tRNA_hU_synthase_CS"/>
</dbReference>
<dbReference type="EMBL" id="CAMPGE010010477">
    <property type="protein sequence ID" value="CAI2369326.1"/>
    <property type="molecule type" value="Genomic_DNA"/>
</dbReference>
<keyword evidence="2" id="KW-0285">Flavoprotein</keyword>
<organism evidence="7 8">
    <name type="scientific">Euplotes crassus</name>
    <dbReference type="NCBI Taxonomy" id="5936"/>
    <lineage>
        <taxon>Eukaryota</taxon>
        <taxon>Sar</taxon>
        <taxon>Alveolata</taxon>
        <taxon>Ciliophora</taxon>
        <taxon>Intramacronucleata</taxon>
        <taxon>Spirotrichea</taxon>
        <taxon>Hypotrichia</taxon>
        <taxon>Euplotida</taxon>
        <taxon>Euplotidae</taxon>
        <taxon>Moneuplotes</taxon>
    </lineage>
</organism>
<name>A0AAD1XFE7_EUPCR</name>
<dbReference type="SUPFAM" id="SSF51395">
    <property type="entry name" value="FMN-linked oxidoreductases"/>
    <property type="match status" value="1"/>
</dbReference>
<evidence type="ECO:0000313" key="7">
    <source>
        <dbReference type="EMBL" id="CAI2369326.1"/>
    </source>
</evidence>
<gene>
    <name evidence="7" type="ORF">ECRASSUSDP1_LOCUS10625</name>
</gene>
<evidence type="ECO:0000256" key="1">
    <source>
        <dbReference type="ARBA" id="ARBA00001917"/>
    </source>
</evidence>
<protein>
    <recommendedName>
        <fullName evidence="6">DUS-like FMN-binding domain-containing protein</fullName>
    </recommendedName>
</protein>